<dbReference type="STRING" id="1121395.SAMN02745215_01087"/>
<evidence type="ECO:0000313" key="1">
    <source>
        <dbReference type="EMBL" id="SHN59701.1"/>
    </source>
</evidence>
<gene>
    <name evidence="1" type="ORF">SAMN02745215_01087</name>
</gene>
<evidence type="ECO:0000313" key="2">
    <source>
        <dbReference type="Proteomes" id="UP000184010"/>
    </source>
</evidence>
<name>A0A1M7SMP1_9FIRM</name>
<proteinExistence type="predicted"/>
<dbReference type="RefSeq" id="WP_072771625.1">
    <property type="nucleotide sequence ID" value="NZ_FRDN01000004.1"/>
</dbReference>
<sequence>MNYAHNTGTRIESLKKRSKRCLCKYCGSKLSLRRIIFNDLEAARLEIMCEECGRIEFGVEPEIYASGKYFVEELGFNAYPDMDYNERTKQRSIAKVCEIMTWQDKNLGILNEDGFQVPITMNQNIMGECIVLDDEDVNNFTEKEAKDFDITQVEAVDLVEILNK</sequence>
<organism evidence="1 2">
    <name type="scientific">Desulfitobacterium chlororespirans DSM 11544</name>
    <dbReference type="NCBI Taxonomy" id="1121395"/>
    <lineage>
        <taxon>Bacteria</taxon>
        <taxon>Bacillati</taxon>
        <taxon>Bacillota</taxon>
        <taxon>Clostridia</taxon>
        <taxon>Eubacteriales</taxon>
        <taxon>Desulfitobacteriaceae</taxon>
        <taxon>Desulfitobacterium</taxon>
    </lineage>
</organism>
<protein>
    <submittedName>
        <fullName evidence="1">Uncharacterized protein</fullName>
    </submittedName>
</protein>
<reference evidence="2" key="1">
    <citation type="submission" date="2016-12" db="EMBL/GenBank/DDBJ databases">
        <authorList>
            <person name="Varghese N."/>
            <person name="Submissions S."/>
        </authorList>
    </citation>
    <scope>NUCLEOTIDE SEQUENCE [LARGE SCALE GENOMIC DNA]</scope>
    <source>
        <strain evidence="2">DSM 11544</strain>
    </source>
</reference>
<dbReference type="AlphaFoldDB" id="A0A1M7SMP1"/>
<dbReference type="EMBL" id="FRDN01000004">
    <property type="protein sequence ID" value="SHN59701.1"/>
    <property type="molecule type" value="Genomic_DNA"/>
</dbReference>
<keyword evidence="2" id="KW-1185">Reference proteome</keyword>
<accession>A0A1M7SMP1</accession>
<dbReference type="Proteomes" id="UP000184010">
    <property type="component" value="Unassembled WGS sequence"/>
</dbReference>